<dbReference type="AlphaFoldDB" id="A0A4U0MLF4"/>
<comment type="caution">
    <text evidence="1">The sequence shown here is derived from an EMBL/GenBank/DDBJ whole genome shotgun (WGS) entry which is preliminary data.</text>
</comment>
<proteinExistence type="predicted"/>
<sequence>MTTTRSKTPQLTAAKAVEELRTALAGADIRLPSLTCDAASPDLNLVDLGRVSAQVAVALADVVRRGTR</sequence>
<dbReference type="OrthoDB" id="4331723at2"/>
<evidence type="ECO:0000313" key="2">
    <source>
        <dbReference type="Proteomes" id="UP000308697"/>
    </source>
</evidence>
<reference evidence="1 2" key="1">
    <citation type="submission" date="2019-04" db="EMBL/GenBank/DDBJ databases">
        <title>Streptomyces piniterrae sp. nov., a heliquinomycin-producing actinomycete isolated from rhizosphere soil of Pinus yunnanensis.</title>
        <authorList>
            <person name="Zhuang X."/>
            <person name="Zhao J."/>
        </authorList>
    </citation>
    <scope>NUCLEOTIDE SEQUENCE [LARGE SCALE GENOMIC DNA]</scope>
    <source>
        <strain evidence="2">jys28</strain>
    </source>
</reference>
<dbReference type="Proteomes" id="UP000308697">
    <property type="component" value="Unassembled WGS sequence"/>
</dbReference>
<dbReference type="RefSeq" id="WP_136744847.1">
    <property type="nucleotide sequence ID" value="NZ_SUMB01000020.1"/>
</dbReference>
<name>A0A4U0MLF4_9ACTN</name>
<organism evidence="1 2">
    <name type="scientific">Streptomyces piniterrae</name>
    <dbReference type="NCBI Taxonomy" id="2571125"/>
    <lineage>
        <taxon>Bacteria</taxon>
        <taxon>Bacillati</taxon>
        <taxon>Actinomycetota</taxon>
        <taxon>Actinomycetes</taxon>
        <taxon>Kitasatosporales</taxon>
        <taxon>Streptomycetaceae</taxon>
        <taxon>Streptomyces</taxon>
    </lineage>
</organism>
<dbReference type="EMBL" id="SUMB01000020">
    <property type="protein sequence ID" value="TJZ41461.1"/>
    <property type="molecule type" value="Genomic_DNA"/>
</dbReference>
<protein>
    <submittedName>
        <fullName evidence="1">Uncharacterized protein</fullName>
    </submittedName>
</protein>
<evidence type="ECO:0000313" key="1">
    <source>
        <dbReference type="EMBL" id="TJZ41461.1"/>
    </source>
</evidence>
<accession>A0A4U0MLF4</accession>
<gene>
    <name evidence="1" type="ORF">FCH28_37155</name>
</gene>
<keyword evidence="2" id="KW-1185">Reference proteome</keyword>